<dbReference type="GO" id="GO:0071013">
    <property type="term" value="C:catalytic step 2 spliceosome"/>
    <property type="evidence" value="ECO:0007669"/>
    <property type="project" value="TreeGrafter"/>
</dbReference>
<dbReference type="RefSeq" id="XP_029657705.1">
    <property type="nucleotide sequence ID" value="XM_029801845.2"/>
</dbReference>
<evidence type="ECO:0000256" key="7">
    <source>
        <dbReference type="SAM" id="MobiDB-lite"/>
    </source>
</evidence>
<dbReference type="InterPro" id="IPR044666">
    <property type="entry name" value="Cyclophilin_A-like"/>
</dbReference>
<comment type="subunit">
    <text evidence="6">Part of the activated spliceosome B/catalytic step 1 spliceosome, one of the forms of the spliceosome which has a well-formed active site but still cannot catalyze the branching reaction and is composed at least of 52 proteins, the U2, U5 and U6 snRNAs and the pre-mRNA. Recruited during early steps of activated spliceosome B maturation, it is probably one of the first proteins released from this complex as he matures to the spliceosome C complex. Component of the minor spliceosome, which splices U12-type introns.</text>
</comment>
<evidence type="ECO:0000256" key="5">
    <source>
        <dbReference type="ARBA" id="ARBA00042090"/>
    </source>
</evidence>
<evidence type="ECO:0000259" key="8">
    <source>
        <dbReference type="PROSITE" id="PS50072"/>
    </source>
</evidence>
<reference evidence="10" key="1">
    <citation type="submission" date="2025-08" db="UniProtKB">
        <authorList>
            <consortium name="RefSeq"/>
        </authorList>
    </citation>
    <scope>IDENTIFICATION</scope>
</reference>
<feature type="region of interest" description="Disordered" evidence="7">
    <location>
        <begin position="150"/>
        <end position="336"/>
    </location>
</feature>
<feature type="compositionally biased region" description="Acidic residues" evidence="7">
    <location>
        <begin position="439"/>
        <end position="448"/>
    </location>
</feature>
<dbReference type="Gene3D" id="2.40.100.10">
    <property type="entry name" value="Cyclophilin-like"/>
    <property type="match status" value="1"/>
</dbReference>
<keyword evidence="9" id="KW-1185">Reference proteome</keyword>
<comment type="similarity">
    <text evidence="2">Belongs to the cyclophilin-type PPIase family.</text>
</comment>
<feature type="compositionally biased region" description="Basic and acidic residues" evidence="7">
    <location>
        <begin position="319"/>
        <end position="336"/>
    </location>
</feature>
<sequence>MSNIYIQEPPTNGKVLLKTTVGDIDIELWSKETPKASRNFIQLCLEGYYDGTIFHRVIPNFIAQGGDPEGTGEGGESIYGYPFKDEFHSRLRFVRRGLVAMANAGPSDNGSQFFFTLGSTPELAQKHSIFGKVTGNTIYNMLKLQEVSIGPNDRPYCPPKITSTEVLSNPFDDIVPRQLKRPKKEKTEEKKNKSQSKATKNFNLLSFGEEAEEDEVEVNKATKDMRGKSKSSHDLTDDPKLSATPAIDHEEETQENEDAPKSNSASDGESGEERMLDEPVAKKSKLTPKDGDGGDDEGLEEERTQQRPLKPLKDSNVVDSKKGTPEKKLTRSEELHLESEKLKKEIREMKYPKAVNAMEEKEHTDPGTKSEVVAEFRKEREKYKELKYQQGKNGPNREEITLDLLSKFQNRLRAAQKIGGDYSDDETESKDDPIKDDTKPDDDTDDINDMSWLRHKLHFIEPDLKVLDANVHDVDRYELFDPRNPITKRRREASKQAMASKK</sequence>
<organism evidence="9 10">
    <name type="scientific">Octopus sinensis</name>
    <name type="common">East Asian common octopus</name>
    <dbReference type="NCBI Taxonomy" id="2607531"/>
    <lineage>
        <taxon>Eukaryota</taxon>
        <taxon>Metazoa</taxon>
        <taxon>Spiralia</taxon>
        <taxon>Lophotrochozoa</taxon>
        <taxon>Mollusca</taxon>
        <taxon>Cephalopoda</taxon>
        <taxon>Coleoidea</taxon>
        <taxon>Octopodiformes</taxon>
        <taxon>Octopoda</taxon>
        <taxon>Incirrata</taxon>
        <taxon>Octopodidae</taxon>
        <taxon>Octopus</taxon>
    </lineage>
</organism>
<proteinExistence type="inferred from homology"/>
<dbReference type="GO" id="GO:0006457">
    <property type="term" value="P:protein folding"/>
    <property type="evidence" value="ECO:0007669"/>
    <property type="project" value="InterPro"/>
</dbReference>
<dbReference type="GO" id="GO:0003755">
    <property type="term" value="F:peptidyl-prolyl cis-trans isomerase activity"/>
    <property type="evidence" value="ECO:0007669"/>
    <property type="project" value="InterPro"/>
</dbReference>
<evidence type="ECO:0000256" key="3">
    <source>
        <dbReference type="ARBA" id="ARBA00023242"/>
    </source>
</evidence>
<evidence type="ECO:0000313" key="9">
    <source>
        <dbReference type="Proteomes" id="UP000515154"/>
    </source>
</evidence>
<name>A0A6P7U5U3_9MOLL</name>
<dbReference type="KEGG" id="osn:115231966"/>
<dbReference type="AlphaFoldDB" id="A0A6P7U5U3"/>
<protein>
    <recommendedName>
        <fullName evidence="4">Spliceosome-associated protein CWC27 homolog</fullName>
    </recommendedName>
    <alternativeName>
        <fullName evidence="5">Probable inactive peptidyl-prolyl cis-trans isomerase CWC27 homolog</fullName>
    </alternativeName>
</protein>
<evidence type="ECO:0000313" key="10">
    <source>
        <dbReference type="RefSeq" id="XP_029657705.1"/>
    </source>
</evidence>
<dbReference type="Proteomes" id="UP000515154">
    <property type="component" value="Unplaced"/>
</dbReference>
<dbReference type="Pfam" id="PF00160">
    <property type="entry name" value="Pro_isomerase"/>
    <property type="match status" value="1"/>
</dbReference>
<dbReference type="FunFam" id="2.40.100.10:FF:000007">
    <property type="entry name" value="Peptidyl-prolyl cis-trans isomerase CWC27 homolog"/>
    <property type="match status" value="1"/>
</dbReference>
<dbReference type="PANTHER" id="PTHR45625">
    <property type="entry name" value="PEPTIDYL-PROLYL CIS-TRANS ISOMERASE-RELATED"/>
    <property type="match status" value="1"/>
</dbReference>
<feature type="region of interest" description="Disordered" evidence="7">
    <location>
        <begin position="482"/>
        <end position="502"/>
    </location>
</feature>
<dbReference type="InterPro" id="IPR029000">
    <property type="entry name" value="Cyclophilin-like_dom_sf"/>
</dbReference>
<dbReference type="SUPFAM" id="SSF50891">
    <property type="entry name" value="Cyclophilin-like"/>
    <property type="match status" value="1"/>
</dbReference>
<feature type="region of interest" description="Disordered" evidence="7">
    <location>
        <begin position="416"/>
        <end position="448"/>
    </location>
</feature>
<evidence type="ECO:0000256" key="1">
    <source>
        <dbReference type="ARBA" id="ARBA00004123"/>
    </source>
</evidence>
<dbReference type="CDD" id="cd01925">
    <property type="entry name" value="cyclophilin_CeCYP16-like"/>
    <property type="match status" value="1"/>
</dbReference>
<evidence type="ECO:0000256" key="6">
    <source>
        <dbReference type="ARBA" id="ARBA00046368"/>
    </source>
</evidence>
<feature type="compositionally biased region" description="Basic and acidic residues" evidence="7">
    <location>
        <begin position="217"/>
        <end position="240"/>
    </location>
</feature>
<feature type="domain" description="PPIase cyclophilin-type" evidence="8">
    <location>
        <begin position="19"/>
        <end position="166"/>
    </location>
</feature>
<dbReference type="InterPro" id="IPR020892">
    <property type="entry name" value="Cyclophilin-type_PPIase_CS"/>
</dbReference>
<dbReference type="InterPro" id="IPR002130">
    <property type="entry name" value="Cyclophilin-type_PPIase_dom"/>
</dbReference>
<dbReference type="PANTHER" id="PTHR45625:SF6">
    <property type="entry name" value="SPLICEOSOME-ASSOCIATED PROTEIN CWC27 HOMOLOG"/>
    <property type="match status" value="1"/>
</dbReference>
<feature type="compositionally biased region" description="Polar residues" evidence="7">
    <location>
        <begin position="195"/>
        <end position="204"/>
    </location>
</feature>
<dbReference type="PROSITE" id="PS50072">
    <property type="entry name" value="CSA_PPIASE_2"/>
    <property type="match status" value="1"/>
</dbReference>
<accession>A0A6P7U5U3</accession>
<dbReference type="PRINTS" id="PR00153">
    <property type="entry name" value="CSAPPISMRASE"/>
</dbReference>
<feature type="compositionally biased region" description="Basic and acidic residues" evidence="7">
    <location>
        <begin position="271"/>
        <end position="292"/>
    </location>
</feature>
<evidence type="ECO:0000256" key="4">
    <source>
        <dbReference type="ARBA" id="ARBA00040027"/>
    </source>
</evidence>
<evidence type="ECO:0000256" key="2">
    <source>
        <dbReference type="ARBA" id="ARBA00007365"/>
    </source>
</evidence>
<gene>
    <name evidence="10" type="primary">LOC115231966</name>
</gene>
<comment type="subcellular location">
    <subcellularLocation>
        <location evidence="1">Nucleus</location>
    </subcellularLocation>
</comment>
<keyword evidence="3" id="KW-0539">Nucleus</keyword>
<dbReference type="PROSITE" id="PS00170">
    <property type="entry name" value="CSA_PPIASE_1"/>
    <property type="match status" value="1"/>
</dbReference>